<organism evidence="3 4">
    <name type="scientific">Cellulomonas fulva</name>
    <dbReference type="NCBI Taxonomy" id="2835530"/>
    <lineage>
        <taxon>Bacteria</taxon>
        <taxon>Bacillati</taxon>
        <taxon>Actinomycetota</taxon>
        <taxon>Actinomycetes</taxon>
        <taxon>Micrococcales</taxon>
        <taxon>Cellulomonadaceae</taxon>
        <taxon>Cellulomonas</taxon>
    </lineage>
</organism>
<accession>A0ABS5TXN9</accession>
<protein>
    <recommendedName>
        <fullName evidence="2">ScoMcrA-like N-terminal head domain-containing protein</fullName>
    </recommendedName>
</protein>
<dbReference type="RefSeq" id="WP_214348099.1">
    <property type="nucleotide sequence ID" value="NZ_JAHBOH010000001.1"/>
</dbReference>
<feature type="domain" description="ScoMcrA-like N-terminal head" evidence="2">
    <location>
        <begin position="5"/>
        <end position="91"/>
    </location>
</feature>
<name>A0ABS5TXN9_9CELL</name>
<dbReference type="Proteomes" id="UP000722125">
    <property type="component" value="Unassembled WGS sequence"/>
</dbReference>
<dbReference type="EMBL" id="JAHBOH010000001">
    <property type="protein sequence ID" value="MBT0993852.1"/>
    <property type="molecule type" value="Genomic_DNA"/>
</dbReference>
<evidence type="ECO:0000313" key="4">
    <source>
        <dbReference type="Proteomes" id="UP000722125"/>
    </source>
</evidence>
<sequence>MATFSAVTRQHILQAIAEYDSRGRDDFLGIYGFEPSDGYPLVHGTRTYDSRAVLGVAHRYATGRLATADEFHGGMPGAAALLRRRGFEVTEPVGAPPAPRAPRARTAPAAPRRSTAAPERVAPICPTCSMTLPATGTCDYCG</sequence>
<reference evidence="3 4" key="1">
    <citation type="submission" date="2021-05" db="EMBL/GenBank/DDBJ databases">
        <title>Description of Cellulomonas sp. DKR-3 sp. nov.</title>
        <authorList>
            <person name="Dahal R.H."/>
            <person name="Chaudhary D.K."/>
        </authorList>
    </citation>
    <scope>NUCLEOTIDE SEQUENCE [LARGE SCALE GENOMIC DNA]</scope>
    <source>
        <strain evidence="3 4">DKR-3</strain>
    </source>
</reference>
<dbReference type="Pfam" id="PF26345">
    <property type="entry name" value="ScoMcrA_N"/>
    <property type="match status" value="1"/>
</dbReference>
<comment type="caution">
    <text evidence="3">The sequence shown here is derived from an EMBL/GenBank/DDBJ whole genome shotgun (WGS) entry which is preliminary data.</text>
</comment>
<keyword evidence="4" id="KW-1185">Reference proteome</keyword>
<evidence type="ECO:0000313" key="3">
    <source>
        <dbReference type="EMBL" id="MBT0993852.1"/>
    </source>
</evidence>
<proteinExistence type="predicted"/>
<evidence type="ECO:0000259" key="2">
    <source>
        <dbReference type="Pfam" id="PF26345"/>
    </source>
</evidence>
<evidence type="ECO:0000256" key="1">
    <source>
        <dbReference type="SAM" id="MobiDB-lite"/>
    </source>
</evidence>
<feature type="region of interest" description="Disordered" evidence="1">
    <location>
        <begin position="90"/>
        <end position="116"/>
    </location>
</feature>
<dbReference type="InterPro" id="IPR058807">
    <property type="entry name" value="ScoMcrA_N"/>
</dbReference>
<gene>
    <name evidence="3" type="ORF">KIN34_06070</name>
</gene>
<feature type="compositionally biased region" description="Low complexity" evidence="1">
    <location>
        <begin position="104"/>
        <end position="116"/>
    </location>
</feature>